<evidence type="ECO:0000256" key="1">
    <source>
        <dbReference type="SAM" id="MobiDB-lite"/>
    </source>
</evidence>
<feature type="region of interest" description="Disordered" evidence="1">
    <location>
        <begin position="133"/>
        <end position="174"/>
    </location>
</feature>
<dbReference type="AlphaFoldDB" id="A0A4Q0NX59"/>
<sequence>MIYRFRIILDTEEDIFRDIEIEQTATCEDLHNSITQSFGFDGTEMASFYISDDEWRQGEEIALFDMGEGQTPLRTMIETPLEEVLSEDQTRLIYVYDFLNLWTFFVELGEIAEVEDGKSYPNLMYVHGQIPAQAPEADFSGDEDDFDEDDPFAEDDDDYDIEDYDGLDFDENWN</sequence>
<accession>A0A4Q0NX59</accession>
<dbReference type="InterPro" id="IPR012912">
    <property type="entry name" value="Plasmid_pRiA4b_Orf3-like"/>
</dbReference>
<feature type="compositionally biased region" description="Acidic residues" evidence="1">
    <location>
        <begin position="139"/>
        <end position="174"/>
    </location>
</feature>
<feature type="domain" description="Plasmid pRiA4b Orf3-like" evidence="2">
    <location>
        <begin position="2"/>
        <end position="131"/>
    </location>
</feature>
<dbReference type="OrthoDB" id="666725at2"/>
<proteinExistence type="predicted"/>
<evidence type="ECO:0000313" key="4">
    <source>
        <dbReference type="Proteomes" id="UP000289821"/>
    </source>
</evidence>
<gene>
    <name evidence="3" type="ORF">DSM04_102408</name>
</gene>
<name>A0A4Q0NX59_9FLAO</name>
<dbReference type="EMBL" id="QOVI01000002">
    <property type="protein sequence ID" value="RXG16826.1"/>
    <property type="molecule type" value="Genomic_DNA"/>
</dbReference>
<evidence type="ECO:0000313" key="3">
    <source>
        <dbReference type="EMBL" id="RXG16826.1"/>
    </source>
</evidence>
<dbReference type="Proteomes" id="UP000289821">
    <property type="component" value="Unassembled WGS sequence"/>
</dbReference>
<dbReference type="Pfam" id="PF07929">
    <property type="entry name" value="PRiA4_ORF3"/>
    <property type="match status" value="1"/>
</dbReference>
<dbReference type="SUPFAM" id="SSF159941">
    <property type="entry name" value="MM3350-like"/>
    <property type="match status" value="1"/>
</dbReference>
<organism evidence="3 4">
    <name type="scientific">Leeuwenhoekiella aestuarii</name>
    <dbReference type="NCBI Taxonomy" id="2249426"/>
    <lineage>
        <taxon>Bacteria</taxon>
        <taxon>Pseudomonadati</taxon>
        <taxon>Bacteroidota</taxon>
        <taxon>Flavobacteriia</taxon>
        <taxon>Flavobacteriales</taxon>
        <taxon>Flavobacteriaceae</taxon>
        <taxon>Leeuwenhoekiella</taxon>
    </lineage>
</organism>
<dbReference type="RefSeq" id="WP_128760485.1">
    <property type="nucleotide sequence ID" value="NZ_QOVI01000002.1"/>
</dbReference>
<dbReference type="InterPro" id="IPR024047">
    <property type="entry name" value="MM3350-like_sf"/>
</dbReference>
<keyword evidence="4" id="KW-1185">Reference proteome</keyword>
<protein>
    <submittedName>
        <fullName evidence="3">PRiA4b ORF-3-like protein</fullName>
    </submittedName>
</protein>
<dbReference type="Gene3D" id="3.10.290.30">
    <property type="entry name" value="MM3350-like"/>
    <property type="match status" value="1"/>
</dbReference>
<reference evidence="3 4" key="1">
    <citation type="submission" date="2018-07" db="EMBL/GenBank/DDBJ databases">
        <title>Leeuwenhoekiella genomics.</title>
        <authorList>
            <person name="Tahon G."/>
            <person name="Willems A."/>
        </authorList>
    </citation>
    <scope>NUCLEOTIDE SEQUENCE [LARGE SCALE GENOMIC DNA]</scope>
    <source>
        <strain evidence="3 4">R-50232</strain>
    </source>
</reference>
<evidence type="ECO:0000259" key="2">
    <source>
        <dbReference type="Pfam" id="PF07929"/>
    </source>
</evidence>
<comment type="caution">
    <text evidence="3">The sequence shown here is derived from an EMBL/GenBank/DDBJ whole genome shotgun (WGS) entry which is preliminary data.</text>
</comment>